<proteinExistence type="predicted"/>
<keyword evidence="3" id="KW-1185">Reference proteome</keyword>
<name>A0A6A6ZWV3_9PLEO</name>
<organism evidence="2 3">
    <name type="scientific">Ophiobolus disseminans</name>
    <dbReference type="NCBI Taxonomy" id="1469910"/>
    <lineage>
        <taxon>Eukaryota</taxon>
        <taxon>Fungi</taxon>
        <taxon>Dikarya</taxon>
        <taxon>Ascomycota</taxon>
        <taxon>Pezizomycotina</taxon>
        <taxon>Dothideomycetes</taxon>
        <taxon>Pleosporomycetidae</taxon>
        <taxon>Pleosporales</taxon>
        <taxon>Pleosporineae</taxon>
        <taxon>Phaeosphaeriaceae</taxon>
        <taxon>Ophiobolus</taxon>
    </lineage>
</organism>
<dbReference type="Pfam" id="PF06985">
    <property type="entry name" value="HET"/>
    <property type="match status" value="1"/>
</dbReference>
<feature type="domain" description="Heterokaryon incompatibility" evidence="1">
    <location>
        <begin position="11"/>
        <end position="97"/>
    </location>
</feature>
<dbReference type="InterPro" id="IPR052895">
    <property type="entry name" value="HetReg/Transcr_Mod"/>
</dbReference>
<sequence>MHPFSKRRGVSLWIDALCIDQSNIAERNHQVQQMEWIYSNAFRVISWMGNKSEIADLFRWVHGHSRNNHDQPSPKILEQVTRFINDEYWTRAWFTQEVCLADKLYFISLEN</sequence>
<dbReference type="OrthoDB" id="5386682at2759"/>
<dbReference type="PANTHER" id="PTHR24148">
    <property type="entry name" value="ANKYRIN REPEAT DOMAIN-CONTAINING PROTEIN 39 HOMOLOG-RELATED"/>
    <property type="match status" value="1"/>
</dbReference>
<dbReference type="Proteomes" id="UP000799424">
    <property type="component" value="Unassembled WGS sequence"/>
</dbReference>
<protein>
    <submittedName>
        <fullName evidence="2">HET-domain-containing protein</fullName>
    </submittedName>
</protein>
<dbReference type="InterPro" id="IPR010730">
    <property type="entry name" value="HET"/>
</dbReference>
<evidence type="ECO:0000313" key="2">
    <source>
        <dbReference type="EMBL" id="KAF2825343.1"/>
    </source>
</evidence>
<gene>
    <name evidence="2" type="ORF">CC86DRAFT_295461</name>
</gene>
<accession>A0A6A6ZWV3</accession>
<dbReference type="AlphaFoldDB" id="A0A6A6ZWV3"/>
<reference evidence="2" key="1">
    <citation type="journal article" date="2020" name="Stud. Mycol.">
        <title>101 Dothideomycetes genomes: a test case for predicting lifestyles and emergence of pathogens.</title>
        <authorList>
            <person name="Haridas S."/>
            <person name="Albert R."/>
            <person name="Binder M."/>
            <person name="Bloem J."/>
            <person name="Labutti K."/>
            <person name="Salamov A."/>
            <person name="Andreopoulos B."/>
            <person name="Baker S."/>
            <person name="Barry K."/>
            <person name="Bills G."/>
            <person name="Bluhm B."/>
            <person name="Cannon C."/>
            <person name="Castanera R."/>
            <person name="Culley D."/>
            <person name="Daum C."/>
            <person name="Ezra D."/>
            <person name="Gonzalez J."/>
            <person name="Henrissat B."/>
            <person name="Kuo A."/>
            <person name="Liang C."/>
            <person name="Lipzen A."/>
            <person name="Lutzoni F."/>
            <person name="Magnuson J."/>
            <person name="Mondo S."/>
            <person name="Nolan M."/>
            <person name="Ohm R."/>
            <person name="Pangilinan J."/>
            <person name="Park H.-J."/>
            <person name="Ramirez L."/>
            <person name="Alfaro M."/>
            <person name="Sun H."/>
            <person name="Tritt A."/>
            <person name="Yoshinaga Y."/>
            <person name="Zwiers L.-H."/>
            <person name="Turgeon B."/>
            <person name="Goodwin S."/>
            <person name="Spatafora J."/>
            <person name="Crous P."/>
            <person name="Grigoriev I."/>
        </authorList>
    </citation>
    <scope>NUCLEOTIDE SEQUENCE</scope>
    <source>
        <strain evidence="2">CBS 113818</strain>
    </source>
</reference>
<dbReference type="EMBL" id="MU006228">
    <property type="protein sequence ID" value="KAF2825343.1"/>
    <property type="molecule type" value="Genomic_DNA"/>
</dbReference>
<dbReference type="PANTHER" id="PTHR24148:SF73">
    <property type="entry name" value="HET DOMAIN PROTEIN (AFU_ORTHOLOGUE AFUA_8G01020)"/>
    <property type="match status" value="1"/>
</dbReference>
<evidence type="ECO:0000259" key="1">
    <source>
        <dbReference type="Pfam" id="PF06985"/>
    </source>
</evidence>
<evidence type="ECO:0000313" key="3">
    <source>
        <dbReference type="Proteomes" id="UP000799424"/>
    </source>
</evidence>